<keyword evidence="2 4" id="KW-0808">Transferase</keyword>
<gene>
    <name evidence="4" type="ORF">ABNO50_00265</name>
</gene>
<dbReference type="GO" id="GO:0008757">
    <property type="term" value="F:S-adenosylmethionine-dependent methyltransferase activity"/>
    <property type="evidence" value="ECO:0007669"/>
    <property type="project" value="TreeGrafter"/>
</dbReference>
<evidence type="ECO:0000313" key="4">
    <source>
        <dbReference type="EMBL" id="XBT18420.1"/>
    </source>
</evidence>
<proteinExistence type="predicted"/>
<dbReference type="PROSITE" id="PS51682">
    <property type="entry name" value="SAM_OMT_I"/>
    <property type="match status" value="1"/>
</dbReference>
<keyword evidence="3" id="KW-0949">S-adenosyl-L-methionine</keyword>
<evidence type="ECO:0000256" key="1">
    <source>
        <dbReference type="ARBA" id="ARBA00022603"/>
    </source>
</evidence>
<dbReference type="InterPro" id="IPR029063">
    <property type="entry name" value="SAM-dependent_MTases_sf"/>
</dbReference>
<organism evidence="4">
    <name type="scientific">Candidatus Shikimatogenerans sp. Tduv</name>
    <dbReference type="NCBI Taxonomy" id="3158567"/>
    <lineage>
        <taxon>Bacteria</taxon>
        <taxon>Pseudomonadati</taxon>
        <taxon>Bacteroidota</taxon>
        <taxon>Flavobacteriia</taxon>
        <taxon>Flavobacteriales</taxon>
        <taxon>Candidatus Shikimatogenerans</taxon>
    </lineage>
</organism>
<dbReference type="PANTHER" id="PTHR10509">
    <property type="entry name" value="O-METHYLTRANSFERASE-RELATED"/>
    <property type="match status" value="1"/>
</dbReference>
<dbReference type="SUPFAM" id="SSF53335">
    <property type="entry name" value="S-adenosyl-L-methionine-dependent methyltransferases"/>
    <property type="match status" value="1"/>
</dbReference>
<protein>
    <submittedName>
        <fullName evidence="4">Class I SAM-dependent methyltransferase</fullName>
        <ecNumber evidence="4">2.1.1.-</ecNumber>
    </submittedName>
</protein>
<reference evidence="4" key="1">
    <citation type="submission" date="2024-06" db="EMBL/GenBank/DDBJ databases">
        <title>Diversity, functionality, and evolutionary history of bacterial symbionts in false click beetles (Coleoptera, Throscidae).</title>
        <authorList>
            <person name="Wierz J.C."/>
            <person name="Malm H."/>
            <person name="Kaltenpoth M."/>
            <person name="Engl T."/>
        </authorList>
    </citation>
    <scope>NUCLEOTIDE SEQUENCE</scope>
    <source>
        <strain evidence="4">Tduv</strain>
    </source>
</reference>
<evidence type="ECO:0000256" key="2">
    <source>
        <dbReference type="ARBA" id="ARBA00022679"/>
    </source>
</evidence>
<evidence type="ECO:0000256" key="3">
    <source>
        <dbReference type="ARBA" id="ARBA00022691"/>
    </source>
</evidence>
<dbReference type="Pfam" id="PF01596">
    <property type="entry name" value="Methyltransf_3"/>
    <property type="match status" value="1"/>
</dbReference>
<dbReference type="GO" id="GO:0008171">
    <property type="term" value="F:O-methyltransferase activity"/>
    <property type="evidence" value="ECO:0007669"/>
    <property type="project" value="InterPro"/>
</dbReference>
<accession>A0AAU7QTL6</accession>
<keyword evidence="1 4" id="KW-0489">Methyltransferase</keyword>
<dbReference type="Gene3D" id="3.40.50.150">
    <property type="entry name" value="Vaccinia Virus protein VP39"/>
    <property type="match status" value="1"/>
</dbReference>
<dbReference type="InterPro" id="IPR050362">
    <property type="entry name" value="Cation-dep_OMT"/>
</dbReference>
<sequence length="211" mass="25565">MINNNIYKYIKKNIKTNKLIKNYYFYIKKNYKKLNLNIKIMSNIYQGTFLNIISFIKKPKYILELGSYIGFSTICLYNKYIKKYGKLITIEKNKKIYNLCKKFIKKFNLKNIKIINNNILNILNKLKYKFDIIFIDANKKKYKKYFKILYKKKNKNGIIITDNTLWKKKIINKNIKKKSYENVIKKYNKYIKKKSKLNIILPIRDGLTITI</sequence>
<name>A0AAU7QTL6_9FLAO</name>
<dbReference type="PANTHER" id="PTHR10509:SF14">
    <property type="entry name" value="CAFFEOYL-COA O-METHYLTRANSFERASE 3-RELATED"/>
    <property type="match status" value="1"/>
</dbReference>
<dbReference type="EC" id="2.1.1.-" evidence="4"/>
<dbReference type="InterPro" id="IPR002935">
    <property type="entry name" value="SAM_O-MeTrfase"/>
</dbReference>
<dbReference type="GO" id="GO:0032259">
    <property type="term" value="P:methylation"/>
    <property type="evidence" value="ECO:0007669"/>
    <property type="project" value="UniProtKB-KW"/>
</dbReference>
<dbReference type="EMBL" id="CP157894">
    <property type="protein sequence ID" value="XBT18420.1"/>
    <property type="molecule type" value="Genomic_DNA"/>
</dbReference>
<dbReference type="AlphaFoldDB" id="A0AAU7QTL6"/>